<dbReference type="GeneID" id="105930340"/>
<dbReference type="Pfam" id="PF23604">
    <property type="entry name" value="Ig_TRAPPC10"/>
    <property type="match status" value="1"/>
</dbReference>
<dbReference type="InterPro" id="IPR011990">
    <property type="entry name" value="TPR-like_helical_dom_sf"/>
</dbReference>
<dbReference type="OrthoDB" id="10256906at2759"/>
<name>A0A3Q2PJX6_FUNHE</name>
<evidence type="ECO:0000259" key="5">
    <source>
        <dbReference type="Pfam" id="PF12584"/>
    </source>
</evidence>
<reference evidence="8" key="1">
    <citation type="submission" date="2025-08" db="UniProtKB">
        <authorList>
            <consortium name="Ensembl"/>
        </authorList>
    </citation>
    <scope>IDENTIFICATION</scope>
</reference>
<dbReference type="CTD" id="7109"/>
<dbReference type="InterPro" id="IPR056913">
    <property type="entry name" value="TRAPPC10/Trs130_N"/>
</dbReference>
<evidence type="ECO:0000256" key="2">
    <source>
        <dbReference type="ARBA" id="ARBA00022448"/>
    </source>
</evidence>
<keyword evidence="9" id="KW-1185">Reference proteome</keyword>
<dbReference type="SUPFAM" id="SSF48452">
    <property type="entry name" value="TPR-like"/>
    <property type="match status" value="1"/>
</dbReference>
<evidence type="ECO:0000259" key="6">
    <source>
        <dbReference type="Pfam" id="PF23036"/>
    </source>
</evidence>
<feature type="compositionally biased region" description="Polar residues" evidence="4">
    <location>
        <begin position="1215"/>
        <end position="1224"/>
    </location>
</feature>
<evidence type="ECO:0000256" key="3">
    <source>
        <dbReference type="ARBA" id="ARBA00023034"/>
    </source>
</evidence>
<evidence type="ECO:0000259" key="7">
    <source>
        <dbReference type="Pfam" id="PF23604"/>
    </source>
</evidence>
<dbReference type="InterPro" id="IPR022233">
    <property type="entry name" value="TRAPPC10/Trs130_C"/>
</dbReference>
<keyword evidence="3" id="KW-0333">Golgi apparatus</keyword>
<evidence type="ECO:0000313" key="9">
    <source>
        <dbReference type="Proteomes" id="UP000265000"/>
    </source>
</evidence>
<dbReference type="GO" id="GO:0006891">
    <property type="term" value="P:intra-Golgi vesicle-mediated transport"/>
    <property type="evidence" value="ECO:0007669"/>
    <property type="project" value="TreeGrafter"/>
</dbReference>
<evidence type="ECO:0000256" key="1">
    <source>
        <dbReference type="ARBA" id="ARBA00004555"/>
    </source>
</evidence>
<feature type="region of interest" description="Disordered" evidence="4">
    <location>
        <begin position="1204"/>
        <end position="1225"/>
    </location>
</feature>
<dbReference type="InterPro" id="IPR045126">
    <property type="entry name" value="TRAPPC10/Trs130"/>
</dbReference>
<dbReference type="AlphaFoldDB" id="A0A3Q2PJX6"/>
<feature type="domain" description="TRAPPC10/Trs130 N-terminal" evidence="6">
    <location>
        <begin position="14"/>
        <end position="326"/>
    </location>
</feature>
<accession>A0A3Q2PJX6</accession>
<dbReference type="GO" id="GO:0034498">
    <property type="term" value="P:early endosome to Golgi transport"/>
    <property type="evidence" value="ECO:0007669"/>
    <property type="project" value="TreeGrafter"/>
</dbReference>
<dbReference type="InterPro" id="IPR056917">
    <property type="entry name" value="Ig_TRAPPC10"/>
</dbReference>
<dbReference type="Pfam" id="PF12584">
    <property type="entry name" value="TRAPPC10"/>
    <property type="match status" value="1"/>
</dbReference>
<dbReference type="PANTHER" id="PTHR13251">
    <property type="entry name" value="EPILEPSY HOLOPROSENCEPHALY CANDIDATE 1/TMEM1"/>
    <property type="match status" value="1"/>
</dbReference>
<sequence>MESQEETPIIYTMENKPIVTCAGDQSLFTSLYTSLAQQLPREPMEWRRTYGRAPKMIHLEANFVQFKEELLPKEGNKALLTFPFLHIYWTDCCDTETYKSSVKEDMMRWQNTLRSHSSADWVIIVVETNDTKKNKKTNILPRSSIVDKIRSDFCNKQNDRCVVLSDPLKDSSRSLDSWNALLLKLRTLLLMSFTKNLGRFEDDMRTLREKRTQPGWSFCEYFMVQEELAFVFEMLQQFEDALVQYDELDALFTQYVLNFGAGDTANWLGSFCAPVRNWSGLLLRRPIDMEKRDSIQRGEASLLDLRSYLFSRQCTLLIFLQRPWEVTQRALELLHNCVQELRLLEVSVIDGALDCWVFLSCLEVLHRIEGCCDQAQLAANCSHTVGLWAYATDKLKSLGELCGLVSKNGPTSEDLNRTVDLLAGLGDERPETINSLQSPYKKLKEALSSVEAFEKHYLELSHAAMEMYQAIGRLRSARLVGKSLAEFYMAKGDPERAETFLQEALKSYVSEGWSLPVTHTRRQIAECQKLLGRTEDYLQTSALLAGDGNLSTEERKHFCQEILSFAGKSENHSHKVTLSMNVFAQLTRLQFHPATASVHSGAVLQVELTLRCLMPVSVRIQQLAASIHFDIDHGGTHGRSKGTLRRTNRGTVEFKQGNSSAGPASSAAAGPTLEMDEIQDRSPSDNSLASVGVVCKNTHLVMRRRENGSPPETPNCVSPPTVAMKEGGQMLKVQDVKLEPGNNSITFTAPSGQPGTYTLRQLCATVGEVQFVLSHIYPSVRYEVYSQEPQLTVEPLSEPLLAGMPQLVKFTLLTGHYTVKKGDALQLSNTETMPILPSSSCTARISSPDAELVGESVLSIQSSEKVTSISLPPTPPYHALEFQLEVLCLIPSGSDRPANERLTNGEVRHRPRSYSHPDTPMTAIDQRMSIDCPWSIYSTLLALTFYIPFKTKHSLLSSGNRKYIQVCVQNVSDMSFTLADVKLTEKQHESLELQSFNTKTNQLLCSKHSVFCLWEARWKDDLPSCLQCVFSANFCPLNQESCAFKPFHYQFQLERVTTLYSVKAEIFPPAGEPHCRSGLVCGLEVSITRLIEPSDGEMAEDSKTDTDGLKTTKLMYEVADSSSNWAVCGKSSGMVVMPLKANATHKLQIEVMPLFAGHLPFPKIKVLKYLPHNAAAAIQPDPDSCVENDSLSLLDKTLDDQGDTASIRSRGSIHSVGSSDQQQRGVAMPRLEAFSQGQVFNNSHSQQVLVLPTADDHIMEVNAT</sequence>
<feature type="domain" description="TRAPPC10/Trs130 C-terminal" evidence="5">
    <location>
        <begin position="1024"/>
        <end position="1251"/>
    </location>
</feature>
<dbReference type="STRING" id="8078.ENSFHEP00000013461"/>
<dbReference type="Ensembl" id="ENSFHET00000021012.1">
    <property type="protein sequence ID" value="ENSFHEP00000013461.1"/>
    <property type="gene ID" value="ENSFHEG00000015053.1"/>
</dbReference>
<dbReference type="GeneTree" id="ENSGT00390000003873"/>
<dbReference type="Pfam" id="PF23036">
    <property type="entry name" value="TRAPPC10_1st"/>
    <property type="match status" value="1"/>
</dbReference>
<protein>
    <submittedName>
        <fullName evidence="8">Trafficking protein particle complex subunit 10</fullName>
    </submittedName>
</protein>
<feature type="domain" description="TRAPPC10 Ig-like" evidence="7">
    <location>
        <begin position="792"/>
        <end position="945"/>
    </location>
</feature>
<keyword evidence="2" id="KW-0813">Transport</keyword>
<dbReference type="GO" id="GO:1990071">
    <property type="term" value="C:TRAPPII protein complex"/>
    <property type="evidence" value="ECO:0007669"/>
    <property type="project" value="InterPro"/>
</dbReference>
<evidence type="ECO:0000256" key="4">
    <source>
        <dbReference type="SAM" id="MobiDB-lite"/>
    </source>
</evidence>
<evidence type="ECO:0000313" key="8">
    <source>
        <dbReference type="Ensembl" id="ENSFHEP00000013461.1"/>
    </source>
</evidence>
<dbReference type="GO" id="GO:0005829">
    <property type="term" value="C:cytosol"/>
    <property type="evidence" value="ECO:0007669"/>
    <property type="project" value="GOC"/>
</dbReference>
<reference evidence="8" key="2">
    <citation type="submission" date="2025-09" db="UniProtKB">
        <authorList>
            <consortium name="Ensembl"/>
        </authorList>
    </citation>
    <scope>IDENTIFICATION</scope>
</reference>
<dbReference type="Proteomes" id="UP000265000">
    <property type="component" value="Unplaced"/>
</dbReference>
<proteinExistence type="predicted"/>
<dbReference type="PANTHER" id="PTHR13251:SF3">
    <property type="entry name" value="TRAFFICKING PROTEIN PARTICLE COMPLEX SUBUNIT 10"/>
    <property type="match status" value="1"/>
</dbReference>
<comment type="subcellular location">
    <subcellularLocation>
        <location evidence="1">Golgi apparatus</location>
    </subcellularLocation>
</comment>
<organism evidence="8 9">
    <name type="scientific">Fundulus heteroclitus</name>
    <name type="common">Killifish</name>
    <name type="synonym">Mummichog</name>
    <dbReference type="NCBI Taxonomy" id="8078"/>
    <lineage>
        <taxon>Eukaryota</taxon>
        <taxon>Metazoa</taxon>
        <taxon>Chordata</taxon>
        <taxon>Craniata</taxon>
        <taxon>Vertebrata</taxon>
        <taxon>Euteleostomi</taxon>
        <taxon>Actinopterygii</taxon>
        <taxon>Neopterygii</taxon>
        <taxon>Teleostei</taxon>
        <taxon>Neoteleostei</taxon>
        <taxon>Acanthomorphata</taxon>
        <taxon>Ovalentaria</taxon>
        <taxon>Atherinomorphae</taxon>
        <taxon>Cyprinodontiformes</taxon>
        <taxon>Fundulidae</taxon>
        <taxon>Fundulus</taxon>
    </lineage>
</organism>